<dbReference type="EMBL" id="QFPO01000022">
    <property type="protein sequence ID" value="PZQ10175.1"/>
    <property type="molecule type" value="Genomic_DNA"/>
</dbReference>
<dbReference type="SUPFAM" id="SSF103473">
    <property type="entry name" value="MFS general substrate transporter"/>
    <property type="match status" value="1"/>
</dbReference>
<evidence type="ECO:0000256" key="7">
    <source>
        <dbReference type="SAM" id="Phobius"/>
    </source>
</evidence>
<feature type="transmembrane region" description="Helical" evidence="7">
    <location>
        <begin position="284"/>
        <end position="303"/>
    </location>
</feature>
<gene>
    <name evidence="9" type="ORF">DI564_16525</name>
</gene>
<feature type="transmembrane region" description="Helical" evidence="7">
    <location>
        <begin position="219"/>
        <end position="239"/>
    </location>
</feature>
<evidence type="ECO:0000256" key="2">
    <source>
        <dbReference type="ARBA" id="ARBA00022448"/>
    </source>
</evidence>
<feature type="transmembrane region" description="Helical" evidence="7">
    <location>
        <begin position="402"/>
        <end position="422"/>
    </location>
</feature>
<keyword evidence="4 7" id="KW-1133">Transmembrane helix</keyword>
<feature type="region of interest" description="Disordered" evidence="6">
    <location>
        <begin position="438"/>
        <end position="459"/>
    </location>
</feature>
<dbReference type="AlphaFoldDB" id="A0A2W5K4Z2"/>
<dbReference type="NCBIfam" id="TIGR00901">
    <property type="entry name" value="2A0125"/>
    <property type="match status" value="1"/>
</dbReference>
<dbReference type="PROSITE" id="PS50850">
    <property type="entry name" value="MFS"/>
    <property type="match status" value="1"/>
</dbReference>
<dbReference type="InterPro" id="IPR011701">
    <property type="entry name" value="MFS"/>
</dbReference>
<feature type="transmembrane region" description="Helical" evidence="7">
    <location>
        <begin position="373"/>
        <end position="396"/>
    </location>
</feature>
<feature type="transmembrane region" description="Helical" evidence="7">
    <location>
        <begin position="337"/>
        <end position="361"/>
    </location>
</feature>
<organism evidence="9 10">
    <name type="scientific">Rhodanobacter denitrificans</name>
    <dbReference type="NCBI Taxonomy" id="666685"/>
    <lineage>
        <taxon>Bacteria</taxon>
        <taxon>Pseudomonadati</taxon>
        <taxon>Pseudomonadota</taxon>
        <taxon>Gammaproteobacteria</taxon>
        <taxon>Lysobacterales</taxon>
        <taxon>Rhodanobacteraceae</taxon>
        <taxon>Rhodanobacter</taxon>
    </lineage>
</organism>
<dbReference type="InterPro" id="IPR020846">
    <property type="entry name" value="MFS_dom"/>
</dbReference>
<dbReference type="Pfam" id="PF07690">
    <property type="entry name" value="MFS_1"/>
    <property type="match status" value="1"/>
</dbReference>
<dbReference type="InterPro" id="IPR004752">
    <property type="entry name" value="AmpG_permease/AT-1"/>
</dbReference>
<proteinExistence type="predicted"/>
<keyword evidence="5 7" id="KW-0472">Membrane</keyword>
<evidence type="ECO:0000256" key="3">
    <source>
        <dbReference type="ARBA" id="ARBA00022692"/>
    </source>
</evidence>
<keyword evidence="2" id="KW-0813">Transport</keyword>
<feature type="transmembrane region" description="Helical" evidence="7">
    <location>
        <begin position="99"/>
        <end position="117"/>
    </location>
</feature>
<comment type="caution">
    <text evidence="9">The sequence shown here is derived from an EMBL/GenBank/DDBJ whole genome shotgun (WGS) entry which is preliminary data.</text>
</comment>
<evidence type="ECO:0000256" key="1">
    <source>
        <dbReference type="ARBA" id="ARBA00004141"/>
    </source>
</evidence>
<dbReference type="GO" id="GO:0016020">
    <property type="term" value="C:membrane"/>
    <property type="evidence" value="ECO:0007669"/>
    <property type="project" value="UniProtKB-SubCell"/>
</dbReference>
<dbReference type="Gene3D" id="1.20.1250.20">
    <property type="entry name" value="MFS general substrate transporter like domains"/>
    <property type="match status" value="2"/>
</dbReference>
<sequence length="459" mass="48284">MPRMTPTSPGRRGGLAALLRPYLERAPVAALLLGISSGFPYAMIGATLTTRLAQDGIDKRSITAFSLAFLVYNIKFLWAPLVDRVRLPLLGRLGHRRSWLLLSAAGVTAAVTFLGFAEPATHLAATAAAAVLVGVAGATFDIVIDAYRIESLEPRQLGVGSGMSQYGWRIGSVSAGALVLLMADSLGWTGAYILCSAFVLPAVAACLWLGEPPRHREPIAARSAAAMFAAVVAPLTEFFSRHGAWLVLAFVLMHKLGDTLANLTLRLLLDELGYTNAEIAKYDVGFGFIAYLVGIFLGGMLYTRLGLKRSVMLSLILMGVSNLSFATLAAYGHSNALLAFAMCFENVASGIGGVVVVAYLSALCNLSFTATQFALLSAAASIVGRFVTGTTAGGLIERLGYIDFYLLTTIAALPGIALFAWMMRAGLVEDTIGEAGTRRTAENGAAPTPPAAASADTPR</sequence>
<feature type="compositionally biased region" description="Low complexity" evidence="6">
    <location>
        <begin position="442"/>
        <end position="459"/>
    </location>
</feature>
<feature type="transmembrane region" description="Helical" evidence="7">
    <location>
        <begin position="123"/>
        <end position="145"/>
    </location>
</feature>
<evidence type="ECO:0000259" key="8">
    <source>
        <dbReference type="PROSITE" id="PS50850"/>
    </source>
</evidence>
<dbReference type="PANTHER" id="PTHR12778:SF10">
    <property type="entry name" value="MAJOR FACILITATOR SUPERFAMILY DOMAIN-CONTAINING PROTEIN 3"/>
    <property type="match status" value="1"/>
</dbReference>
<dbReference type="Proteomes" id="UP000249046">
    <property type="component" value="Unassembled WGS sequence"/>
</dbReference>
<dbReference type="GO" id="GO:0022857">
    <property type="term" value="F:transmembrane transporter activity"/>
    <property type="evidence" value="ECO:0007669"/>
    <property type="project" value="InterPro"/>
</dbReference>
<feature type="transmembrane region" description="Helical" evidence="7">
    <location>
        <begin position="61"/>
        <end position="78"/>
    </location>
</feature>
<accession>A0A2W5K4Z2</accession>
<evidence type="ECO:0000256" key="6">
    <source>
        <dbReference type="SAM" id="MobiDB-lite"/>
    </source>
</evidence>
<dbReference type="InterPro" id="IPR036259">
    <property type="entry name" value="MFS_trans_sf"/>
</dbReference>
<feature type="transmembrane region" description="Helical" evidence="7">
    <location>
        <begin position="310"/>
        <end position="331"/>
    </location>
</feature>
<name>A0A2W5K4Z2_9GAMM</name>
<feature type="transmembrane region" description="Helical" evidence="7">
    <location>
        <begin position="28"/>
        <end position="49"/>
    </location>
</feature>
<evidence type="ECO:0000256" key="4">
    <source>
        <dbReference type="ARBA" id="ARBA00022989"/>
    </source>
</evidence>
<dbReference type="PANTHER" id="PTHR12778">
    <property type="entry name" value="SOLUTE CARRIER FAMILY 33 ACETYL-COA TRANSPORTER -RELATED"/>
    <property type="match status" value="1"/>
</dbReference>
<comment type="subcellular location">
    <subcellularLocation>
        <location evidence="1">Membrane</location>
        <topology evidence="1">Multi-pass membrane protein</topology>
    </subcellularLocation>
</comment>
<keyword evidence="3 7" id="KW-0812">Transmembrane</keyword>
<evidence type="ECO:0000256" key="5">
    <source>
        <dbReference type="ARBA" id="ARBA00023136"/>
    </source>
</evidence>
<feature type="transmembrane region" description="Helical" evidence="7">
    <location>
        <begin position="189"/>
        <end position="210"/>
    </location>
</feature>
<evidence type="ECO:0000313" key="9">
    <source>
        <dbReference type="EMBL" id="PZQ10175.1"/>
    </source>
</evidence>
<evidence type="ECO:0000313" key="10">
    <source>
        <dbReference type="Proteomes" id="UP000249046"/>
    </source>
</evidence>
<protein>
    <submittedName>
        <fullName evidence="9">MFS transporter</fullName>
    </submittedName>
</protein>
<feature type="domain" description="Major facilitator superfamily (MFS) profile" evidence="8">
    <location>
        <begin position="26"/>
        <end position="426"/>
    </location>
</feature>
<reference evidence="9 10" key="1">
    <citation type="submission" date="2017-08" db="EMBL/GenBank/DDBJ databases">
        <title>Infants hospitalized years apart are colonized by the same room-sourced microbial strains.</title>
        <authorList>
            <person name="Brooks B."/>
            <person name="Olm M.R."/>
            <person name="Firek B.A."/>
            <person name="Baker R."/>
            <person name="Thomas B.C."/>
            <person name="Morowitz M.J."/>
            <person name="Banfield J.F."/>
        </authorList>
    </citation>
    <scope>NUCLEOTIDE SEQUENCE [LARGE SCALE GENOMIC DNA]</scope>
    <source>
        <strain evidence="9">S2_005_003_R2_42</strain>
    </source>
</reference>